<organism evidence="1 2">
    <name type="scientific">Venturia inaequalis</name>
    <name type="common">Apple scab fungus</name>
    <dbReference type="NCBI Taxonomy" id="5025"/>
    <lineage>
        <taxon>Eukaryota</taxon>
        <taxon>Fungi</taxon>
        <taxon>Dikarya</taxon>
        <taxon>Ascomycota</taxon>
        <taxon>Pezizomycotina</taxon>
        <taxon>Dothideomycetes</taxon>
        <taxon>Pleosporomycetidae</taxon>
        <taxon>Venturiales</taxon>
        <taxon>Venturiaceae</taxon>
        <taxon>Venturia</taxon>
    </lineage>
</organism>
<comment type="caution">
    <text evidence="1">The sequence shown here is derived from an EMBL/GenBank/DDBJ whole genome shotgun (WGS) entry which is preliminary data.</text>
</comment>
<name>A0A8H3VRS0_VENIN</name>
<accession>A0A8H3VRS0</accession>
<dbReference type="Proteomes" id="UP000490939">
    <property type="component" value="Unassembled WGS sequence"/>
</dbReference>
<dbReference type="AlphaFoldDB" id="A0A8H3VRS0"/>
<sequence length="393" mass="41976">MRASFFLLPLLAHAAPSIEKRQLGIFTQAPGPAEKPIKVTKGEASLYEGSVRVTQLYGPFKVSAADAQHAKVDPNVLKLDPTSDLVWKGIGGLCQNCMVLRAQADLADKDGKKMDIGIIPPATIMCPNGMPGGTNFGAAFGDGMSKKPDSPTGGHAGMAGMPPSLSRRQGGLLNALIPKMSVFVGQGDEGTATSFFAKGSPVKTGFFIGTKDTFSMLAEVVNYEKKEQEVYVTIDYEYIPNVPARTKEWLEVGMGALTVTPCGSQNLRPPPDRAEKYASPPWNIIADGYLVDMKPHMHDGGINTTVILNGKAACTLAAKYGGTDGGTTINGQKWETITAYDVCKEPIKVTKGDTITMEAWYDLTAHKLRPMANDHSESAEGMALATFLFAKAV</sequence>
<dbReference type="EMBL" id="WNWR01000060">
    <property type="protein sequence ID" value="KAE9992377.1"/>
    <property type="molecule type" value="Genomic_DNA"/>
</dbReference>
<proteinExistence type="predicted"/>
<gene>
    <name evidence="1" type="ORF">EG327_009212</name>
</gene>
<protein>
    <submittedName>
        <fullName evidence="1">Uncharacterized protein</fullName>
    </submittedName>
</protein>
<reference evidence="1 2" key="1">
    <citation type="submission" date="2019-07" db="EMBL/GenBank/DDBJ databases">
        <title>Venturia inaequalis Genome Resource.</title>
        <authorList>
            <person name="Lichtner F.J."/>
        </authorList>
    </citation>
    <scope>NUCLEOTIDE SEQUENCE [LARGE SCALE GENOMIC DNA]</scope>
    <source>
        <strain evidence="1 2">DMI_063113</strain>
    </source>
</reference>
<evidence type="ECO:0000313" key="1">
    <source>
        <dbReference type="EMBL" id="KAE9992377.1"/>
    </source>
</evidence>
<evidence type="ECO:0000313" key="2">
    <source>
        <dbReference type="Proteomes" id="UP000490939"/>
    </source>
</evidence>
<keyword evidence="2" id="KW-1185">Reference proteome</keyword>